<evidence type="ECO:0000313" key="3">
    <source>
        <dbReference type="Proteomes" id="UP000321960"/>
    </source>
</evidence>
<evidence type="ECO:0000313" key="4">
    <source>
        <dbReference type="Proteomes" id="UP001156856"/>
    </source>
</evidence>
<reference evidence="4" key="2">
    <citation type="journal article" date="2019" name="Int. J. Syst. Evol. Microbiol.">
        <title>The Global Catalogue of Microorganisms (GCM) 10K type strain sequencing project: providing services to taxonomists for standard genome sequencing and annotation.</title>
        <authorList>
            <consortium name="The Broad Institute Genomics Platform"/>
            <consortium name="The Broad Institute Genome Sequencing Center for Infectious Disease"/>
            <person name="Wu L."/>
            <person name="Ma J."/>
        </authorList>
    </citation>
    <scope>NUCLEOTIDE SEQUENCE [LARGE SCALE GENOMIC DNA]</scope>
    <source>
        <strain evidence="4">NBRC 107715</strain>
    </source>
</reference>
<keyword evidence="4" id="KW-1185">Reference proteome</keyword>
<proteinExistence type="predicted"/>
<dbReference type="AlphaFoldDB" id="A0A512J8Q8"/>
<gene>
    <name evidence="2" type="ORF">GCM10007888_27580</name>
    <name evidence="1" type="ORF">MOX02_43660</name>
</gene>
<dbReference type="InterPro" id="IPR045389">
    <property type="entry name" value="DUF6522"/>
</dbReference>
<protein>
    <submittedName>
        <fullName evidence="1">Uncharacterized protein</fullName>
    </submittedName>
</protein>
<sequence length="91" mass="10433">MRFDRDARGEWIVDPNELAAKLGITLRLLQDESNLGLVHTRVDAGHGGNEGRSRVTVRCREATWRGVFDEQGRLINEYRFRADQPPDGVIW</sequence>
<dbReference type="EMBL" id="BJZU01000099">
    <property type="protein sequence ID" value="GEP06328.1"/>
    <property type="molecule type" value="Genomic_DNA"/>
</dbReference>
<name>A0A512J8Q8_9HYPH</name>
<reference evidence="2" key="1">
    <citation type="journal article" date="2014" name="Int. J. Syst. Evol. Microbiol.">
        <title>Complete genome of a new Firmicutes species belonging to the dominant human colonic microbiota ('Ruminococcus bicirculans') reveals two chromosomes and a selective capacity to utilize plant glucans.</title>
        <authorList>
            <consortium name="NISC Comparative Sequencing Program"/>
            <person name="Wegmann U."/>
            <person name="Louis P."/>
            <person name="Goesmann A."/>
            <person name="Henrissat B."/>
            <person name="Duncan S.H."/>
            <person name="Flint H.J."/>
        </authorList>
    </citation>
    <scope>NUCLEOTIDE SEQUENCE</scope>
    <source>
        <strain evidence="2">NBRC 107715</strain>
    </source>
</reference>
<dbReference type="Proteomes" id="UP001156856">
    <property type="component" value="Unassembled WGS sequence"/>
</dbReference>
<dbReference type="EMBL" id="BSPK01000035">
    <property type="protein sequence ID" value="GLS64377.1"/>
    <property type="molecule type" value="Genomic_DNA"/>
</dbReference>
<dbReference type="RefSeq" id="WP_147027845.1">
    <property type="nucleotide sequence ID" value="NZ_BJZU01000099.1"/>
</dbReference>
<comment type="caution">
    <text evidence="1">The sequence shown here is derived from an EMBL/GenBank/DDBJ whole genome shotgun (WGS) entry which is preliminary data.</text>
</comment>
<dbReference type="OrthoDB" id="7996580at2"/>
<organism evidence="1 3">
    <name type="scientific">Methylobacterium oxalidis</name>
    <dbReference type="NCBI Taxonomy" id="944322"/>
    <lineage>
        <taxon>Bacteria</taxon>
        <taxon>Pseudomonadati</taxon>
        <taxon>Pseudomonadota</taxon>
        <taxon>Alphaproteobacteria</taxon>
        <taxon>Hyphomicrobiales</taxon>
        <taxon>Methylobacteriaceae</taxon>
        <taxon>Methylobacterium</taxon>
    </lineage>
</organism>
<accession>A0A512J8Q8</accession>
<evidence type="ECO:0000313" key="2">
    <source>
        <dbReference type="EMBL" id="GLS64377.1"/>
    </source>
</evidence>
<evidence type="ECO:0000313" key="1">
    <source>
        <dbReference type="EMBL" id="GEP06328.1"/>
    </source>
</evidence>
<dbReference type="Proteomes" id="UP000321960">
    <property type="component" value="Unassembled WGS sequence"/>
</dbReference>
<dbReference type="Pfam" id="PF20132">
    <property type="entry name" value="DUF6522"/>
    <property type="match status" value="1"/>
</dbReference>
<reference evidence="2" key="4">
    <citation type="submission" date="2023-01" db="EMBL/GenBank/DDBJ databases">
        <title>Draft genome sequence of Methylobacterium oxalidis strain NBRC 107715.</title>
        <authorList>
            <person name="Sun Q."/>
            <person name="Mori K."/>
        </authorList>
    </citation>
    <scope>NUCLEOTIDE SEQUENCE</scope>
    <source>
        <strain evidence="2">NBRC 107715</strain>
    </source>
</reference>
<reference evidence="1 3" key="3">
    <citation type="submission" date="2019-07" db="EMBL/GenBank/DDBJ databases">
        <title>Whole genome shotgun sequence of Methylobacterium oxalidis NBRC 107715.</title>
        <authorList>
            <person name="Hosoyama A."/>
            <person name="Uohara A."/>
            <person name="Ohji S."/>
            <person name="Ichikawa N."/>
        </authorList>
    </citation>
    <scope>NUCLEOTIDE SEQUENCE [LARGE SCALE GENOMIC DNA]</scope>
    <source>
        <strain evidence="1 3">NBRC 107715</strain>
    </source>
</reference>